<protein>
    <submittedName>
        <fullName evidence="4">Uncharacterized protein</fullName>
    </submittedName>
</protein>
<dbReference type="InterPro" id="IPR055315">
    <property type="entry name" value="Cramped-like"/>
</dbReference>
<feature type="region of interest" description="Disordered" evidence="3">
    <location>
        <begin position="693"/>
        <end position="714"/>
    </location>
</feature>
<evidence type="ECO:0000256" key="1">
    <source>
        <dbReference type="ARBA" id="ARBA00023125"/>
    </source>
</evidence>
<keyword evidence="1" id="KW-0238">DNA-binding</keyword>
<dbReference type="OrthoDB" id="515799at2759"/>
<dbReference type="Gene3D" id="1.10.10.60">
    <property type="entry name" value="Homeodomain-like"/>
    <property type="match status" value="1"/>
</dbReference>
<evidence type="ECO:0000313" key="5">
    <source>
        <dbReference type="Proteomes" id="UP001153737"/>
    </source>
</evidence>
<dbReference type="EMBL" id="OU896709">
    <property type="protein sequence ID" value="CAG9820062.1"/>
    <property type="molecule type" value="Genomic_DNA"/>
</dbReference>
<feature type="compositionally biased region" description="Basic and acidic residues" evidence="3">
    <location>
        <begin position="384"/>
        <end position="394"/>
    </location>
</feature>
<dbReference type="PANTHER" id="PTHR21677">
    <property type="entry name" value="CRAMPED PROTEIN"/>
    <property type="match status" value="1"/>
</dbReference>
<reference evidence="4" key="1">
    <citation type="submission" date="2022-01" db="EMBL/GenBank/DDBJ databases">
        <authorList>
            <person name="King R."/>
        </authorList>
    </citation>
    <scope>NUCLEOTIDE SEQUENCE</scope>
</reference>
<evidence type="ECO:0000256" key="3">
    <source>
        <dbReference type="SAM" id="MobiDB-lite"/>
    </source>
</evidence>
<gene>
    <name evidence="4" type="ORF">PHAECO_LOCUS7210</name>
</gene>
<keyword evidence="5" id="KW-1185">Reference proteome</keyword>
<dbReference type="Proteomes" id="UP001153737">
    <property type="component" value="Chromosome 3"/>
</dbReference>
<feature type="region of interest" description="Disordered" evidence="3">
    <location>
        <begin position="495"/>
        <end position="518"/>
    </location>
</feature>
<reference evidence="4" key="2">
    <citation type="submission" date="2022-10" db="EMBL/GenBank/DDBJ databases">
        <authorList>
            <consortium name="ENA_rothamsted_submissions"/>
            <consortium name="culmorum"/>
            <person name="King R."/>
        </authorList>
    </citation>
    <scope>NUCLEOTIDE SEQUENCE</scope>
</reference>
<name>A0A9N9X0R2_PHACE</name>
<proteinExistence type="predicted"/>
<accession>A0A9N9X0R2</accession>
<feature type="region of interest" description="Disordered" evidence="3">
    <location>
        <begin position="1"/>
        <end position="24"/>
    </location>
</feature>
<dbReference type="GO" id="GO:0003682">
    <property type="term" value="F:chromatin binding"/>
    <property type="evidence" value="ECO:0007669"/>
    <property type="project" value="InterPro"/>
</dbReference>
<feature type="compositionally biased region" description="Polar residues" evidence="3">
    <location>
        <begin position="395"/>
        <end position="417"/>
    </location>
</feature>
<evidence type="ECO:0000313" key="4">
    <source>
        <dbReference type="EMBL" id="CAG9820062.1"/>
    </source>
</evidence>
<sequence>MSSVIEVKNESTIEEEPNADIPIPSSEEQLLGSVTSICEGPDQKGQQLRSSARVFKKMKLDSSTPVIPEKIEKKEENKQDTITKKCYRPLWSSDDKNYFFEALNEFGKDFENIHSYISTKLRKKGVPDHLIKTKDQVRHLYYRTWHKISKYLKLSDGIKKLAQELYGLINYGELRKKVGSVSKKSLLKLNDLLYKGTIILRVKGKSLRVSTPMCRALRKVNQLDEKYDDIKLPNRLTIELRPKDMNSFLRVQSTAQNPRLRTSMPLQKRLSSLIECLNKKWKSVDARIYDKALISTNPVTSGCVPSNKETETNKLLLNPPLRLTPPPDCNVEIPSINFGEYFTRQSICLNSYQSRVGGENFNTFCNYNTFKLGNKPGSRKIVRPRTDSASEKTPPKNNSQTEDYNTDNTDQEPNSDISKAVDNIKQEEITIEETKVGYELGYKKEVFLLDHEMQARIDTIKKGWTEKNSESVTVGEIYLMFGSNSKVILEYSWDKPSKPSGPKTSSNHVSVDTEKDTDSLEDICSDEDTNTDMSDSLSKLLSVAKLHYRSNKINCPCGHVCGAKNNSQLKRAVESKIRKILTDMDKCTDEIEDKIIPEENMFDNETSCMSPPVYVKPKVPIAPAPQTHQPTDTGRLVSQIDSIQKLQPRYCNRRGRRPRLKQVVVERKLPLLPNNLESGHQIVRMNIISKESQTQVATNEKEQPSSSNDHVSRNDILTESMRISDINSEPTSPSRILREGDNQWINSVVGDYSLSSLLGHLESPMKSVNSNLLGEDSRLSYDVGSQLQSMLTQSSVDFSANFADLAAQVTQNEDGNT</sequence>
<dbReference type="GO" id="GO:0007389">
    <property type="term" value="P:pattern specification process"/>
    <property type="evidence" value="ECO:0007669"/>
    <property type="project" value="TreeGrafter"/>
</dbReference>
<evidence type="ECO:0000256" key="2">
    <source>
        <dbReference type="ARBA" id="ARBA00023242"/>
    </source>
</evidence>
<dbReference type="AlphaFoldDB" id="A0A9N9X0R2"/>
<dbReference type="GO" id="GO:0005634">
    <property type="term" value="C:nucleus"/>
    <property type="evidence" value="ECO:0007669"/>
    <property type="project" value="TreeGrafter"/>
</dbReference>
<keyword evidence="2" id="KW-0539">Nucleus</keyword>
<feature type="region of interest" description="Disordered" evidence="3">
    <location>
        <begin position="376"/>
        <end position="421"/>
    </location>
</feature>
<dbReference type="PANTHER" id="PTHR21677:SF1">
    <property type="entry name" value="PROTEIN CRAMPED-LIKE"/>
    <property type="match status" value="1"/>
</dbReference>
<feature type="compositionally biased region" description="Polar residues" evidence="3">
    <location>
        <begin position="693"/>
        <end position="709"/>
    </location>
</feature>
<organism evidence="4 5">
    <name type="scientific">Phaedon cochleariae</name>
    <name type="common">Mustard beetle</name>
    <dbReference type="NCBI Taxonomy" id="80249"/>
    <lineage>
        <taxon>Eukaryota</taxon>
        <taxon>Metazoa</taxon>
        <taxon>Ecdysozoa</taxon>
        <taxon>Arthropoda</taxon>
        <taxon>Hexapoda</taxon>
        <taxon>Insecta</taxon>
        <taxon>Pterygota</taxon>
        <taxon>Neoptera</taxon>
        <taxon>Endopterygota</taxon>
        <taxon>Coleoptera</taxon>
        <taxon>Polyphaga</taxon>
        <taxon>Cucujiformia</taxon>
        <taxon>Chrysomeloidea</taxon>
        <taxon>Chrysomelidae</taxon>
        <taxon>Chrysomelinae</taxon>
        <taxon>Chrysomelini</taxon>
        <taxon>Phaedon</taxon>
    </lineage>
</organism>
<dbReference type="GO" id="GO:0003677">
    <property type="term" value="F:DNA binding"/>
    <property type="evidence" value="ECO:0007669"/>
    <property type="project" value="UniProtKB-KW"/>
</dbReference>